<dbReference type="HOGENOM" id="CLU_072152_0_0_1"/>
<evidence type="ECO:0000313" key="2">
    <source>
        <dbReference type="EMBL" id="KEQ91314.1"/>
    </source>
</evidence>
<gene>
    <name evidence="2" type="ORF">AUEXF2481DRAFT_33264</name>
</gene>
<sequence length="349" mass="38999">MNIKSLLALSSFLLPTLAVPQYASPSYPTISNDSNTTNPQTPNFSSQRLWNLTNRFLQNHMYPLNIAQSLSINSSLLSEDILGRVDATRDYAGRELNTEYLFGLFANIALNPDAFTLLGYPINYTFTRFLGQGNVVSFAAVVEYKLPVTGTTIPQELDFWVTYNDKGEISQYDGCVLIPFLHYFLFPLPPSLLLSFPTLVPTTNRKESNFRYLQWQLNSTIATIAKLQNLSTTTDLTPLLHAKLATSICETATTFCNGTNLQYESQATCEDYLGKQTRFGEGWEWGMDTVACRMIHQNMVPLRPDVHCEHIGPSGGGMCVDDRTYVGNLEEDYFVNTPFLAPGLEGGVM</sequence>
<accession>A0A074Y5S2</accession>
<feature type="chain" id="PRO_5001704562" evidence="1">
    <location>
        <begin position="19"/>
        <end position="349"/>
    </location>
</feature>
<dbReference type="OrthoDB" id="10010954at2759"/>
<dbReference type="EMBL" id="KL584780">
    <property type="protein sequence ID" value="KEQ91314.1"/>
    <property type="molecule type" value="Genomic_DNA"/>
</dbReference>
<evidence type="ECO:0000256" key="1">
    <source>
        <dbReference type="SAM" id="SignalP"/>
    </source>
</evidence>
<dbReference type="RefSeq" id="XP_013339744.1">
    <property type="nucleotide sequence ID" value="XM_013484290.1"/>
</dbReference>
<evidence type="ECO:0000313" key="3">
    <source>
        <dbReference type="Proteomes" id="UP000030641"/>
    </source>
</evidence>
<dbReference type="AlphaFoldDB" id="A0A074Y5S2"/>
<feature type="signal peptide" evidence="1">
    <location>
        <begin position="1"/>
        <end position="18"/>
    </location>
</feature>
<dbReference type="OMA" id="TIDTWIE"/>
<protein>
    <submittedName>
        <fullName evidence="2">Uncharacterized protein</fullName>
    </submittedName>
</protein>
<keyword evidence="1" id="KW-0732">Signal</keyword>
<keyword evidence="3" id="KW-1185">Reference proteome</keyword>
<name>A0A074Y5S2_AURSE</name>
<organism evidence="2 3">
    <name type="scientific">Aureobasidium subglaciale (strain EXF-2481)</name>
    <name type="common">Aureobasidium pullulans var. subglaciale</name>
    <dbReference type="NCBI Taxonomy" id="1043005"/>
    <lineage>
        <taxon>Eukaryota</taxon>
        <taxon>Fungi</taxon>
        <taxon>Dikarya</taxon>
        <taxon>Ascomycota</taxon>
        <taxon>Pezizomycotina</taxon>
        <taxon>Dothideomycetes</taxon>
        <taxon>Dothideomycetidae</taxon>
        <taxon>Dothideales</taxon>
        <taxon>Saccotheciaceae</taxon>
        <taxon>Aureobasidium</taxon>
    </lineage>
</organism>
<dbReference type="GeneID" id="25364824"/>
<proteinExistence type="predicted"/>
<dbReference type="InParanoid" id="A0A074Y5S2"/>
<dbReference type="Proteomes" id="UP000030641">
    <property type="component" value="Unassembled WGS sequence"/>
</dbReference>
<reference evidence="2 3" key="1">
    <citation type="journal article" date="2014" name="BMC Genomics">
        <title>Genome sequencing of four Aureobasidium pullulans varieties: biotechnological potential, stress tolerance, and description of new species.</title>
        <authorList>
            <person name="Gostin Ar C."/>
            <person name="Ohm R.A."/>
            <person name="Kogej T."/>
            <person name="Sonjak S."/>
            <person name="Turk M."/>
            <person name="Zajc J."/>
            <person name="Zalar P."/>
            <person name="Grube M."/>
            <person name="Sun H."/>
            <person name="Han J."/>
            <person name="Sharma A."/>
            <person name="Chiniquy J."/>
            <person name="Ngan C.Y."/>
            <person name="Lipzen A."/>
            <person name="Barry K."/>
            <person name="Grigoriev I.V."/>
            <person name="Gunde-Cimerman N."/>
        </authorList>
    </citation>
    <scope>NUCLEOTIDE SEQUENCE [LARGE SCALE GENOMIC DNA]</scope>
    <source>
        <strain evidence="2 3">EXF-2481</strain>
    </source>
</reference>